<dbReference type="EMBL" id="JBITGY010000017">
    <property type="protein sequence ID" value="MFI6505030.1"/>
    <property type="molecule type" value="Genomic_DNA"/>
</dbReference>
<dbReference type="Proteomes" id="UP001612741">
    <property type="component" value="Unassembled WGS sequence"/>
</dbReference>
<name>A0ABW7ZA18_9ACTN</name>
<gene>
    <name evidence="1" type="ORF">ACIBG2_47135</name>
</gene>
<evidence type="ECO:0000313" key="2">
    <source>
        <dbReference type="Proteomes" id="UP001612741"/>
    </source>
</evidence>
<sequence length="161" mass="17846">MNAYLASVIAVAGTLLGSSLTYVFQVRQSRQAEDRARVRQAREERLAAYSEFLAAATDFRRAALTHSYRKLAKSPDDDAYRAARADADRLQALVLLAIARIQLLSTDAKLVAVAEDVRDLVNDIRKATTKEERESLQERSKEGLAEFVTRAAGHLSLEPGR</sequence>
<proteinExistence type="predicted"/>
<evidence type="ECO:0000313" key="1">
    <source>
        <dbReference type="EMBL" id="MFI6505030.1"/>
    </source>
</evidence>
<comment type="caution">
    <text evidence="1">The sequence shown here is derived from an EMBL/GenBank/DDBJ whole genome shotgun (WGS) entry which is preliminary data.</text>
</comment>
<dbReference type="RefSeq" id="WP_397091031.1">
    <property type="nucleotide sequence ID" value="NZ_JBITGY010000017.1"/>
</dbReference>
<evidence type="ECO:0008006" key="3">
    <source>
        <dbReference type="Google" id="ProtNLM"/>
    </source>
</evidence>
<keyword evidence="2" id="KW-1185">Reference proteome</keyword>
<organism evidence="1 2">
    <name type="scientific">Nonomuraea typhae</name>
    <dbReference type="NCBI Taxonomy" id="2603600"/>
    <lineage>
        <taxon>Bacteria</taxon>
        <taxon>Bacillati</taxon>
        <taxon>Actinomycetota</taxon>
        <taxon>Actinomycetes</taxon>
        <taxon>Streptosporangiales</taxon>
        <taxon>Streptosporangiaceae</taxon>
        <taxon>Nonomuraea</taxon>
    </lineage>
</organism>
<reference evidence="1 2" key="1">
    <citation type="submission" date="2024-10" db="EMBL/GenBank/DDBJ databases">
        <title>The Natural Products Discovery Center: Release of the First 8490 Sequenced Strains for Exploring Actinobacteria Biosynthetic Diversity.</title>
        <authorList>
            <person name="Kalkreuter E."/>
            <person name="Kautsar S.A."/>
            <person name="Yang D."/>
            <person name="Bader C.D."/>
            <person name="Teijaro C.N."/>
            <person name="Fluegel L."/>
            <person name="Davis C.M."/>
            <person name="Simpson J.R."/>
            <person name="Lauterbach L."/>
            <person name="Steele A.D."/>
            <person name="Gui C."/>
            <person name="Meng S."/>
            <person name="Li G."/>
            <person name="Viehrig K."/>
            <person name="Ye F."/>
            <person name="Su P."/>
            <person name="Kiefer A.F."/>
            <person name="Nichols A."/>
            <person name="Cepeda A.J."/>
            <person name="Yan W."/>
            <person name="Fan B."/>
            <person name="Jiang Y."/>
            <person name="Adhikari A."/>
            <person name="Zheng C.-J."/>
            <person name="Schuster L."/>
            <person name="Cowan T.M."/>
            <person name="Smanski M.J."/>
            <person name="Chevrette M.G."/>
            <person name="De Carvalho L.P.S."/>
            <person name="Shen B."/>
        </authorList>
    </citation>
    <scope>NUCLEOTIDE SEQUENCE [LARGE SCALE GENOMIC DNA]</scope>
    <source>
        <strain evidence="1 2">NPDC050545</strain>
    </source>
</reference>
<protein>
    <recommendedName>
        <fullName evidence="3">Protein kilB</fullName>
    </recommendedName>
</protein>
<accession>A0ABW7ZA18</accession>